<sequence length="104" mass="12306">MKKEISKKNSKKNLTRFIEDLLNVFDKFWIIFLKSSFRTTISLEEGNHFLAQALDFQLISLLLEQISFSLIDATGQQTQLSLIAFHRFYLYFQAHFLEANDQRI</sequence>
<accession>Q235A3</accession>
<name>Q235A3_TETTS</name>
<dbReference type="RefSeq" id="XP_001012095.1">
    <property type="nucleotide sequence ID" value="XM_001012095.1"/>
</dbReference>
<dbReference type="KEGG" id="tet:TTHERM_00095460"/>
<dbReference type="GeneID" id="7831904"/>
<dbReference type="InParanoid" id="Q235A3"/>
<dbReference type="EMBL" id="GG662767">
    <property type="protein sequence ID" value="EAR91850.1"/>
    <property type="molecule type" value="Genomic_DNA"/>
</dbReference>
<dbReference type="AlphaFoldDB" id="Q235A3"/>
<evidence type="ECO:0000313" key="2">
    <source>
        <dbReference type="Proteomes" id="UP000009168"/>
    </source>
</evidence>
<gene>
    <name evidence="1" type="ORF">TTHERM_00095460</name>
</gene>
<keyword evidence="2" id="KW-1185">Reference proteome</keyword>
<dbReference type="Proteomes" id="UP000009168">
    <property type="component" value="Unassembled WGS sequence"/>
</dbReference>
<dbReference type="HOGENOM" id="CLU_2255589_0_0_1"/>
<proteinExistence type="predicted"/>
<evidence type="ECO:0000313" key="1">
    <source>
        <dbReference type="EMBL" id="EAR91850.1"/>
    </source>
</evidence>
<reference evidence="2" key="1">
    <citation type="journal article" date="2006" name="PLoS Biol.">
        <title>Macronuclear genome sequence of the ciliate Tetrahymena thermophila, a model eukaryote.</title>
        <authorList>
            <person name="Eisen J.A."/>
            <person name="Coyne R.S."/>
            <person name="Wu M."/>
            <person name="Wu D."/>
            <person name="Thiagarajan M."/>
            <person name="Wortman J.R."/>
            <person name="Badger J.H."/>
            <person name="Ren Q."/>
            <person name="Amedeo P."/>
            <person name="Jones K.M."/>
            <person name="Tallon L.J."/>
            <person name="Delcher A.L."/>
            <person name="Salzberg S.L."/>
            <person name="Silva J.C."/>
            <person name="Haas B.J."/>
            <person name="Majoros W.H."/>
            <person name="Farzad M."/>
            <person name="Carlton J.M."/>
            <person name="Smith R.K. Jr."/>
            <person name="Garg J."/>
            <person name="Pearlman R.E."/>
            <person name="Karrer K.M."/>
            <person name="Sun L."/>
            <person name="Manning G."/>
            <person name="Elde N.C."/>
            <person name="Turkewitz A.P."/>
            <person name="Asai D.J."/>
            <person name="Wilkes D.E."/>
            <person name="Wang Y."/>
            <person name="Cai H."/>
            <person name="Collins K."/>
            <person name="Stewart B.A."/>
            <person name="Lee S.R."/>
            <person name="Wilamowska K."/>
            <person name="Weinberg Z."/>
            <person name="Ruzzo W.L."/>
            <person name="Wloga D."/>
            <person name="Gaertig J."/>
            <person name="Frankel J."/>
            <person name="Tsao C.-C."/>
            <person name="Gorovsky M.A."/>
            <person name="Keeling P.J."/>
            <person name="Waller R.F."/>
            <person name="Patron N.J."/>
            <person name="Cherry J.M."/>
            <person name="Stover N.A."/>
            <person name="Krieger C.J."/>
            <person name="del Toro C."/>
            <person name="Ryder H.F."/>
            <person name="Williamson S.C."/>
            <person name="Barbeau R.A."/>
            <person name="Hamilton E.P."/>
            <person name="Orias E."/>
        </authorList>
    </citation>
    <scope>NUCLEOTIDE SEQUENCE [LARGE SCALE GENOMIC DNA]</scope>
    <source>
        <strain evidence="2">SB210</strain>
    </source>
</reference>
<organism evidence="1 2">
    <name type="scientific">Tetrahymena thermophila (strain SB210)</name>
    <dbReference type="NCBI Taxonomy" id="312017"/>
    <lineage>
        <taxon>Eukaryota</taxon>
        <taxon>Sar</taxon>
        <taxon>Alveolata</taxon>
        <taxon>Ciliophora</taxon>
        <taxon>Intramacronucleata</taxon>
        <taxon>Oligohymenophorea</taxon>
        <taxon>Hymenostomatida</taxon>
        <taxon>Tetrahymenina</taxon>
        <taxon>Tetrahymenidae</taxon>
        <taxon>Tetrahymena</taxon>
    </lineage>
</organism>
<protein>
    <submittedName>
        <fullName evidence="1">Uncharacterized protein</fullName>
    </submittedName>
</protein>